<evidence type="ECO:0000313" key="3">
    <source>
        <dbReference type="Proteomes" id="UP000649617"/>
    </source>
</evidence>
<gene>
    <name evidence="2" type="ORF">SPIL2461_LOCUS4391</name>
</gene>
<evidence type="ECO:0000313" key="2">
    <source>
        <dbReference type="EMBL" id="CAE7244205.1"/>
    </source>
</evidence>
<keyword evidence="3" id="KW-1185">Reference proteome</keyword>
<feature type="non-terminal residue" evidence="2">
    <location>
        <position position="1"/>
    </location>
</feature>
<evidence type="ECO:0000256" key="1">
    <source>
        <dbReference type="SAM" id="MobiDB-lite"/>
    </source>
</evidence>
<organism evidence="2 3">
    <name type="scientific">Symbiodinium pilosum</name>
    <name type="common">Dinoflagellate</name>
    <dbReference type="NCBI Taxonomy" id="2952"/>
    <lineage>
        <taxon>Eukaryota</taxon>
        <taxon>Sar</taxon>
        <taxon>Alveolata</taxon>
        <taxon>Dinophyceae</taxon>
        <taxon>Suessiales</taxon>
        <taxon>Symbiodiniaceae</taxon>
        <taxon>Symbiodinium</taxon>
    </lineage>
</organism>
<comment type="caution">
    <text evidence="2">The sequence shown here is derived from an EMBL/GenBank/DDBJ whole genome shotgun (WGS) entry which is preliminary data.</text>
</comment>
<protein>
    <submittedName>
        <fullName evidence="2">Uncharacterized protein</fullName>
    </submittedName>
</protein>
<reference evidence="2" key="1">
    <citation type="submission" date="2021-02" db="EMBL/GenBank/DDBJ databases">
        <authorList>
            <person name="Dougan E. K."/>
            <person name="Rhodes N."/>
            <person name="Thang M."/>
            <person name="Chan C."/>
        </authorList>
    </citation>
    <scope>NUCLEOTIDE SEQUENCE</scope>
</reference>
<dbReference type="EMBL" id="CAJNIZ010005743">
    <property type="protein sequence ID" value="CAE7244205.1"/>
    <property type="molecule type" value="Genomic_DNA"/>
</dbReference>
<sequence length="168" mass="18130">CGIGPRTRLGDRWAARVSAMRHPPAADPHAVARLLNAVADVKAHEGRRPVAATDTDHVNVLTAFLDSALPLPAAVALSAAMTATSRRQRNRRCWKHSRVAAAPRLRSAGMSARSPKEAVVSTEPPQAGFCGGRRPRLRELWCWSAIGLDRLPDNLDPGPLKDEPPSCQ</sequence>
<dbReference type="Proteomes" id="UP000649617">
    <property type="component" value="Unassembled WGS sequence"/>
</dbReference>
<name>A0A812LFQ2_SYMPI</name>
<proteinExistence type="predicted"/>
<dbReference type="AlphaFoldDB" id="A0A812LFQ2"/>
<feature type="region of interest" description="Disordered" evidence="1">
    <location>
        <begin position="106"/>
        <end position="129"/>
    </location>
</feature>
<accession>A0A812LFQ2</accession>